<evidence type="ECO:0000313" key="3">
    <source>
        <dbReference type="Proteomes" id="UP001341840"/>
    </source>
</evidence>
<reference evidence="2 3" key="1">
    <citation type="journal article" date="2023" name="Plants (Basel)">
        <title>Bridging the Gap: Combining Genomics and Transcriptomics Approaches to Understand Stylosanthes scabra, an Orphan Legume from the Brazilian Caatinga.</title>
        <authorList>
            <person name="Ferreira-Neto J.R.C."/>
            <person name="da Silva M.D."/>
            <person name="Binneck E."/>
            <person name="de Melo N.F."/>
            <person name="da Silva R.H."/>
            <person name="de Melo A.L.T.M."/>
            <person name="Pandolfi V."/>
            <person name="Bustamante F.O."/>
            <person name="Brasileiro-Vidal A.C."/>
            <person name="Benko-Iseppon A.M."/>
        </authorList>
    </citation>
    <scope>NUCLEOTIDE SEQUENCE [LARGE SCALE GENOMIC DNA]</scope>
    <source>
        <tissue evidence="2">Leaves</tissue>
    </source>
</reference>
<evidence type="ECO:0000256" key="1">
    <source>
        <dbReference type="SAM" id="MobiDB-lite"/>
    </source>
</evidence>
<dbReference type="EMBL" id="JASCZI010181289">
    <property type="protein sequence ID" value="MED6181091.1"/>
    <property type="molecule type" value="Genomic_DNA"/>
</dbReference>
<organism evidence="2 3">
    <name type="scientific">Stylosanthes scabra</name>
    <dbReference type="NCBI Taxonomy" id="79078"/>
    <lineage>
        <taxon>Eukaryota</taxon>
        <taxon>Viridiplantae</taxon>
        <taxon>Streptophyta</taxon>
        <taxon>Embryophyta</taxon>
        <taxon>Tracheophyta</taxon>
        <taxon>Spermatophyta</taxon>
        <taxon>Magnoliopsida</taxon>
        <taxon>eudicotyledons</taxon>
        <taxon>Gunneridae</taxon>
        <taxon>Pentapetalae</taxon>
        <taxon>rosids</taxon>
        <taxon>fabids</taxon>
        <taxon>Fabales</taxon>
        <taxon>Fabaceae</taxon>
        <taxon>Papilionoideae</taxon>
        <taxon>50 kb inversion clade</taxon>
        <taxon>dalbergioids sensu lato</taxon>
        <taxon>Dalbergieae</taxon>
        <taxon>Pterocarpus clade</taxon>
        <taxon>Stylosanthes</taxon>
    </lineage>
</organism>
<comment type="caution">
    <text evidence="2">The sequence shown here is derived from an EMBL/GenBank/DDBJ whole genome shotgun (WGS) entry which is preliminary data.</text>
</comment>
<sequence length="102" mass="11226">MGEAPEEEEPKKEVMASRGTRGRPRGLKSTSTGLAKYVKDMAREMKEQAEAATLIAQQLSNANESTSTWPSIGQAQTTFADFKKIGPPKFRGPSILTRQRND</sequence>
<keyword evidence="3" id="KW-1185">Reference proteome</keyword>
<gene>
    <name evidence="2" type="ORF">PIB30_016429</name>
</gene>
<feature type="region of interest" description="Disordered" evidence="1">
    <location>
        <begin position="79"/>
        <end position="102"/>
    </location>
</feature>
<feature type="region of interest" description="Disordered" evidence="1">
    <location>
        <begin position="1"/>
        <end position="31"/>
    </location>
</feature>
<proteinExistence type="predicted"/>
<dbReference type="Proteomes" id="UP001341840">
    <property type="component" value="Unassembled WGS sequence"/>
</dbReference>
<accession>A0ABU6W8G5</accession>
<protein>
    <submittedName>
        <fullName evidence="2">Uncharacterized protein</fullName>
    </submittedName>
</protein>
<evidence type="ECO:0000313" key="2">
    <source>
        <dbReference type="EMBL" id="MED6181091.1"/>
    </source>
</evidence>
<name>A0ABU6W8G5_9FABA</name>